<dbReference type="SUPFAM" id="SSF56349">
    <property type="entry name" value="DNA breaking-rejoining enzymes"/>
    <property type="match status" value="1"/>
</dbReference>
<evidence type="ECO:0000259" key="7">
    <source>
        <dbReference type="PROSITE" id="PS51900"/>
    </source>
</evidence>
<dbReference type="InterPro" id="IPR011010">
    <property type="entry name" value="DNA_brk_join_enz"/>
</dbReference>
<dbReference type="RefSeq" id="WP_264791425.1">
    <property type="nucleotide sequence ID" value="NZ_AP026867.1"/>
</dbReference>
<gene>
    <name evidence="8" type="ORF">AsAng_0007950</name>
</gene>
<evidence type="ECO:0000259" key="6">
    <source>
        <dbReference type="PROSITE" id="PS51898"/>
    </source>
</evidence>
<organism evidence="8 9">
    <name type="scientific">Aureispira anguillae</name>
    <dbReference type="NCBI Taxonomy" id="2864201"/>
    <lineage>
        <taxon>Bacteria</taxon>
        <taxon>Pseudomonadati</taxon>
        <taxon>Bacteroidota</taxon>
        <taxon>Saprospiria</taxon>
        <taxon>Saprospirales</taxon>
        <taxon>Saprospiraceae</taxon>
        <taxon>Aureispira</taxon>
    </lineage>
</organism>
<dbReference type="AlphaFoldDB" id="A0A915YBL8"/>
<evidence type="ECO:0000256" key="2">
    <source>
        <dbReference type="ARBA" id="ARBA00022908"/>
    </source>
</evidence>
<dbReference type="Proteomes" id="UP001060919">
    <property type="component" value="Chromosome"/>
</dbReference>
<dbReference type="KEGG" id="aup:AsAng_0007950"/>
<sequence>MQDSKKDPTAINIIVALRIAQRIKSTYIRYKSLQEYKNFIDRFEEYLKLKELDDLKISEFTKAHAIRYLDDVLLTRKVNAQTRNNYMRAMKALFYTLAERDYIEVNPFAAIKTLKETQKKRRTFTYSEKQTIIQYIKQDNKELLLAVCLCYYCAIRPAELRRLKVGNLDLKIGLIQMDGSQTKNKENATITIPKVLLPLLNSYHLNSYPKSWYLFGAGALKPAANPCGRDTISKKHKRVIKNLHLYGFLKDVEGKTFYSWKDTAARDLIEQGLNIMDLKQHFRHKELATTQRYLQAYGGVNDSIRDMENKIF</sequence>
<keyword evidence="9" id="KW-1185">Reference proteome</keyword>
<evidence type="ECO:0000256" key="1">
    <source>
        <dbReference type="ARBA" id="ARBA00008857"/>
    </source>
</evidence>
<feature type="domain" description="Core-binding (CB)" evidence="7">
    <location>
        <begin position="18"/>
        <end position="98"/>
    </location>
</feature>
<accession>A0A915YBL8</accession>
<evidence type="ECO:0000256" key="5">
    <source>
        <dbReference type="PROSITE-ProRule" id="PRU01248"/>
    </source>
</evidence>
<keyword evidence="3 5" id="KW-0238">DNA-binding</keyword>
<dbReference type="PANTHER" id="PTHR30349">
    <property type="entry name" value="PHAGE INTEGRASE-RELATED"/>
    <property type="match status" value="1"/>
</dbReference>
<dbReference type="PROSITE" id="PS51898">
    <property type="entry name" value="TYR_RECOMBINASE"/>
    <property type="match status" value="1"/>
</dbReference>
<dbReference type="InterPro" id="IPR013762">
    <property type="entry name" value="Integrase-like_cat_sf"/>
</dbReference>
<comment type="similarity">
    <text evidence="1">Belongs to the 'phage' integrase family.</text>
</comment>
<evidence type="ECO:0000313" key="8">
    <source>
        <dbReference type="EMBL" id="BDS10088.1"/>
    </source>
</evidence>
<evidence type="ECO:0000313" key="9">
    <source>
        <dbReference type="Proteomes" id="UP001060919"/>
    </source>
</evidence>
<proteinExistence type="inferred from homology"/>
<dbReference type="PROSITE" id="PS51900">
    <property type="entry name" value="CB"/>
    <property type="match status" value="1"/>
</dbReference>
<feature type="domain" description="Tyr recombinase" evidence="6">
    <location>
        <begin position="119"/>
        <end position="306"/>
    </location>
</feature>
<protein>
    <submittedName>
        <fullName evidence="8">Tyrosine-type recombinase/integrase</fullName>
    </submittedName>
</protein>
<evidence type="ECO:0000256" key="3">
    <source>
        <dbReference type="ARBA" id="ARBA00023125"/>
    </source>
</evidence>
<dbReference type="EMBL" id="AP026867">
    <property type="protein sequence ID" value="BDS10088.1"/>
    <property type="molecule type" value="Genomic_DNA"/>
</dbReference>
<dbReference type="GO" id="GO:0015074">
    <property type="term" value="P:DNA integration"/>
    <property type="evidence" value="ECO:0007669"/>
    <property type="project" value="UniProtKB-KW"/>
</dbReference>
<dbReference type="Pfam" id="PF13495">
    <property type="entry name" value="Phage_int_SAM_4"/>
    <property type="match status" value="1"/>
</dbReference>
<reference evidence="8" key="1">
    <citation type="submission" date="2022-09" db="EMBL/GenBank/DDBJ databases">
        <title>Aureispira anguillicida sp. nov., isolated from Leptocephalus of Japanese eel Anguilla japonica.</title>
        <authorList>
            <person name="Yuasa K."/>
            <person name="Mekata T."/>
            <person name="Ikunari K."/>
        </authorList>
    </citation>
    <scope>NUCLEOTIDE SEQUENCE</scope>
    <source>
        <strain evidence="8">EL160426</strain>
    </source>
</reference>
<dbReference type="Pfam" id="PF00589">
    <property type="entry name" value="Phage_integrase"/>
    <property type="match status" value="1"/>
</dbReference>
<dbReference type="Gene3D" id="1.10.150.130">
    <property type="match status" value="1"/>
</dbReference>
<dbReference type="GO" id="GO:0006310">
    <property type="term" value="P:DNA recombination"/>
    <property type="evidence" value="ECO:0007669"/>
    <property type="project" value="UniProtKB-KW"/>
</dbReference>
<dbReference type="GO" id="GO:0003677">
    <property type="term" value="F:DNA binding"/>
    <property type="evidence" value="ECO:0007669"/>
    <property type="project" value="UniProtKB-UniRule"/>
</dbReference>
<dbReference type="Gene3D" id="1.10.443.10">
    <property type="entry name" value="Intergrase catalytic core"/>
    <property type="match status" value="1"/>
</dbReference>
<evidence type="ECO:0000256" key="4">
    <source>
        <dbReference type="ARBA" id="ARBA00023172"/>
    </source>
</evidence>
<dbReference type="InterPro" id="IPR044068">
    <property type="entry name" value="CB"/>
</dbReference>
<keyword evidence="4" id="KW-0233">DNA recombination</keyword>
<dbReference type="CDD" id="cd00397">
    <property type="entry name" value="DNA_BRE_C"/>
    <property type="match status" value="1"/>
</dbReference>
<dbReference type="InterPro" id="IPR010998">
    <property type="entry name" value="Integrase_recombinase_N"/>
</dbReference>
<dbReference type="InterPro" id="IPR004107">
    <property type="entry name" value="Integrase_SAM-like_N"/>
</dbReference>
<dbReference type="PANTHER" id="PTHR30349:SF41">
    <property type="entry name" value="INTEGRASE_RECOMBINASE PROTEIN MJ0367-RELATED"/>
    <property type="match status" value="1"/>
</dbReference>
<dbReference type="InterPro" id="IPR050090">
    <property type="entry name" value="Tyrosine_recombinase_XerCD"/>
</dbReference>
<dbReference type="InterPro" id="IPR002104">
    <property type="entry name" value="Integrase_catalytic"/>
</dbReference>
<name>A0A915YBL8_9BACT</name>
<keyword evidence="2" id="KW-0229">DNA integration</keyword>